<gene>
    <name evidence="1" type="ORF">BGE01nite_54010</name>
</gene>
<dbReference type="SUPFAM" id="SSF48317">
    <property type="entry name" value="Acid phosphatase/Vanadium-dependent haloperoxidase"/>
    <property type="match status" value="1"/>
</dbReference>
<dbReference type="NCBIfam" id="TIGR02595">
    <property type="entry name" value="PEP_CTERM"/>
    <property type="match status" value="1"/>
</dbReference>
<dbReference type="InterPro" id="IPR052559">
    <property type="entry name" value="V-haloperoxidase"/>
</dbReference>
<proteinExistence type="predicted"/>
<name>A0A512MH98_9BACT</name>
<sequence length="443" mass="46230">MAALLLWAGWHRPARADWLSDWNQAALVAGRDSGEISPEISRTMAMLSTAIYNSVEGISGNYNLYTQGTYTGPSGSAAPGASIQAATATAAYTVLSGLYQSMEPTFFNLYSNQLSTLGGDPGLASGINFGSLVGNDILNWRSNDGWADASDITLYSPVGSAGHWTESAVDSAQLPGWGNVSTFAISGTAGFSGTLGMTNSAYIATNAYATDYNAVKDIGSATSGTRTQSQTDAALFWHAAQGTTSNVGIWTSIAEGVVTSQNLSLEDSARLYAALNVALADAAIVAVDTKYTEDFWNPEQAIQNGGADGNALTIADPVWAALLGNPEMPSYFAEQGIFAGSAVPILELFAGTNYAFSVSFDTDGDGFPDMTRTFSSLADALLEATYSSVWGGISFEKDALDAAAAGDQIANTVMNNQFAPVPEPAGALLLAIAGMLSFARRRR</sequence>
<protein>
    <recommendedName>
        <fullName evidence="3">PEP-CTERM protein-sorting domain-containing protein</fullName>
    </recommendedName>
</protein>
<evidence type="ECO:0008006" key="3">
    <source>
        <dbReference type="Google" id="ProtNLM"/>
    </source>
</evidence>
<dbReference type="Proteomes" id="UP000321577">
    <property type="component" value="Unassembled WGS sequence"/>
</dbReference>
<comment type="caution">
    <text evidence="1">The sequence shown here is derived from an EMBL/GenBank/DDBJ whole genome shotgun (WGS) entry which is preliminary data.</text>
</comment>
<organism evidence="1 2">
    <name type="scientific">Brevifollis gellanilyticus</name>
    <dbReference type="NCBI Taxonomy" id="748831"/>
    <lineage>
        <taxon>Bacteria</taxon>
        <taxon>Pseudomonadati</taxon>
        <taxon>Verrucomicrobiota</taxon>
        <taxon>Verrucomicrobiia</taxon>
        <taxon>Verrucomicrobiales</taxon>
        <taxon>Verrucomicrobiaceae</taxon>
    </lineage>
</organism>
<reference evidence="1 2" key="1">
    <citation type="submission" date="2019-07" db="EMBL/GenBank/DDBJ databases">
        <title>Whole genome shotgun sequence of Brevifollis gellanilyticus NBRC 108608.</title>
        <authorList>
            <person name="Hosoyama A."/>
            <person name="Uohara A."/>
            <person name="Ohji S."/>
            <person name="Ichikawa N."/>
        </authorList>
    </citation>
    <scope>NUCLEOTIDE SEQUENCE [LARGE SCALE GENOMIC DNA]</scope>
    <source>
        <strain evidence="1 2">NBRC 108608</strain>
    </source>
</reference>
<dbReference type="PANTHER" id="PTHR34599:SF1">
    <property type="entry name" value="PHOSPHATIDIC ACID PHOSPHATASE TYPE 2_HALOPEROXIDASE DOMAIN-CONTAINING PROTEIN"/>
    <property type="match status" value="1"/>
</dbReference>
<evidence type="ECO:0000313" key="2">
    <source>
        <dbReference type="Proteomes" id="UP000321577"/>
    </source>
</evidence>
<dbReference type="InterPro" id="IPR036938">
    <property type="entry name" value="PAP2/HPO_sf"/>
</dbReference>
<dbReference type="PANTHER" id="PTHR34599">
    <property type="entry name" value="PEROXIDASE-RELATED"/>
    <property type="match status" value="1"/>
</dbReference>
<dbReference type="EMBL" id="BKAG01000071">
    <property type="protein sequence ID" value="GEP46110.1"/>
    <property type="molecule type" value="Genomic_DNA"/>
</dbReference>
<dbReference type="InterPro" id="IPR021206">
    <property type="entry name" value="MprA_tail"/>
</dbReference>
<dbReference type="Gene3D" id="1.10.606.20">
    <property type="match status" value="1"/>
</dbReference>
<dbReference type="NCBIfam" id="TIGR03867">
    <property type="entry name" value="MprA_tail"/>
    <property type="match status" value="1"/>
</dbReference>
<dbReference type="CDD" id="cd03398">
    <property type="entry name" value="PAP2_haloperoxidase"/>
    <property type="match status" value="1"/>
</dbReference>
<dbReference type="AlphaFoldDB" id="A0A512MH98"/>
<evidence type="ECO:0000313" key="1">
    <source>
        <dbReference type="EMBL" id="GEP46110.1"/>
    </source>
</evidence>
<dbReference type="InterPro" id="IPR013424">
    <property type="entry name" value="Ice-binding_C"/>
</dbReference>
<keyword evidence="2" id="KW-1185">Reference proteome</keyword>
<accession>A0A512MH98</accession>